<evidence type="ECO:0000313" key="3">
    <source>
        <dbReference type="Proteomes" id="UP000499080"/>
    </source>
</evidence>
<sequence length="280" mass="30766">MNYNKYSSSEPENADNSMEWEENTDIERLGACVVEGGTPSADRDLISGYTFSQPSTSGYTGQKRKSFFSTPLPTKISRNVWYEKQQQEEHPSVNETNLYKNQEVASGFSIAPPISQMMLAEPHGISSQAASDNISALLVNDDIDCSKVDISANPIDNIGTISGPTRTSHSFPYLDVVRGKINRPLYTEGPLPDTEGLGLLHRKGKPLSSNFCHPITALELNLLRHLKSHGIDEMFAIIKHFRILVPGDGLKCLICGMFVPALNPHEISTNVSNLSSNSDN</sequence>
<dbReference type="AlphaFoldDB" id="A0A4Y2L7K6"/>
<evidence type="ECO:0000256" key="1">
    <source>
        <dbReference type="SAM" id="MobiDB-lite"/>
    </source>
</evidence>
<protein>
    <submittedName>
        <fullName evidence="2">Uncharacterized protein</fullName>
    </submittedName>
</protein>
<name>A0A4Y2L7K6_ARAVE</name>
<dbReference type="Proteomes" id="UP000499080">
    <property type="component" value="Unassembled WGS sequence"/>
</dbReference>
<proteinExistence type="predicted"/>
<evidence type="ECO:0000313" key="2">
    <source>
        <dbReference type="EMBL" id="GBN09586.1"/>
    </source>
</evidence>
<keyword evidence="3" id="KW-1185">Reference proteome</keyword>
<accession>A0A4Y2L7K6</accession>
<reference evidence="2 3" key="1">
    <citation type="journal article" date="2019" name="Sci. Rep.">
        <title>Orb-weaving spider Araneus ventricosus genome elucidates the spidroin gene catalogue.</title>
        <authorList>
            <person name="Kono N."/>
            <person name="Nakamura H."/>
            <person name="Ohtoshi R."/>
            <person name="Moran D.A.P."/>
            <person name="Shinohara A."/>
            <person name="Yoshida Y."/>
            <person name="Fujiwara M."/>
            <person name="Mori M."/>
            <person name="Tomita M."/>
            <person name="Arakawa K."/>
        </authorList>
    </citation>
    <scope>NUCLEOTIDE SEQUENCE [LARGE SCALE GENOMIC DNA]</scope>
</reference>
<organism evidence="2 3">
    <name type="scientific">Araneus ventricosus</name>
    <name type="common">Orbweaver spider</name>
    <name type="synonym">Epeira ventricosa</name>
    <dbReference type="NCBI Taxonomy" id="182803"/>
    <lineage>
        <taxon>Eukaryota</taxon>
        <taxon>Metazoa</taxon>
        <taxon>Ecdysozoa</taxon>
        <taxon>Arthropoda</taxon>
        <taxon>Chelicerata</taxon>
        <taxon>Arachnida</taxon>
        <taxon>Araneae</taxon>
        <taxon>Araneomorphae</taxon>
        <taxon>Entelegynae</taxon>
        <taxon>Araneoidea</taxon>
        <taxon>Araneidae</taxon>
        <taxon>Araneus</taxon>
    </lineage>
</organism>
<comment type="caution">
    <text evidence="2">The sequence shown here is derived from an EMBL/GenBank/DDBJ whole genome shotgun (WGS) entry which is preliminary data.</text>
</comment>
<dbReference type="EMBL" id="BGPR01005373">
    <property type="protein sequence ID" value="GBN09586.1"/>
    <property type="molecule type" value="Genomic_DNA"/>
</dbReference>
<feature type="compositionally biased region" description="Polar residues" evidence="1">
    <location>
        <begin position="1"/>
        <end position="16"/>
    </location>
</feature>
<gene>
    <name evidence="2" type="ORF">AVEN_40856_1</name>
</gene>
<feature type="region of interest" description="Disordered" evidence="1">
    <location>
        <begin position="1"/>
        <end position="20"/>
    </location>
</feature>